<keyword evidence="3" id="KW-1133">Transmembrane helix</keyword>
<sequence>MRVTRWTLFAAALAVSMYTTASSSAVKDTTCVDPSIVTSMESKISDLEQSNKAFQLQIDSQNAEKSKLLMDTVKEHEIAVLQLEKEIEVLKNDVEKLQNDLSNEKKTVEKLETELKTALAQIQEESVLISSYTSEIAKLEESFAKERVTVANMESELKAALTKLSEETKRANKLEKSQEIVEKKNKALIQKLGKTKSEDLSVAALLSSYYDSALELAEKSVVFAQEKFNEQSGTLEHVQSKIEDTKKTARDSTSKFYQENLAATLDPILADVRKTVDPILADVHMAVNPHVEQYLPIVQDKAAKAKEQVSLYLHDALRRAKLARSDAIALLEQNEHVGAHAQKVIDGALIILAVPLVLFQIRLALRLVWWLFTTTLYVLTCGLCCGTRKPNSKAKRKIAKKTASVHASLNAPVNGATKKAANSKATMSAQKRTKKGKN</sequence>
<feature type="coiled-coil region" evidence="1">
    <location>
        <begin position="37"/>
        <end position="191"/>
    </location>
</feature>
<comment type="caution">
    <text evidence="5">The sequence shown here is derived from an EMBL/GenBank/DDBJ whole genome shotgun (WGS) entry which is preliminary data.</text>
</comment>
<keyword evidence="4" id="KW-0732">Signal</keyword>
<feature type="transmembrane region" description="Helical" evidence="3">
    <location>
        <begin position="367"/>
        <end position="387"/>
    </location>
</feature>
<keyword evidence="6" id="KW-1185">Reference proteome</keyword>
<protein>
    <submittedName>
        <fullName evidence="5">Uncharacterized protein</fullName>
    </submittedName>
</protein>
<evidence type="ECO:0000256" key="2">
    <source>
        <dbReference type="SAM" id="MobiDB-lite"/>
    </source>
</evidence>
<dbReference type="EMBL" id="CAKLCB010000264">
    <property type="protein sequence ID" value="CAH0518539.1"/>
    <property type="molecule type" value="Genomic_DNA"/>
</dbReference>
<keyword evidence="1" id="KW-0175">Coiled coil</keyword>
<accession>A0ABN8D0F1</accession>
<feature type="region of interest" description="Disordered" evidence="2">
    <location>
        <begin position="412"/>
        <end position="438"/>
    </location>
</feature>
<name>A0ABN8D0F1_9STRA</name>
<feature type="signal peptide" evidence="4">
    <location>
        <begin position="1"/>
        <end position="25"/>
    </location>
</feature>
<evidence type="ECO:0000256" key="1">
    <source>
        <dbReference type="SAM" id="Coils"/>
    </source>
</evidence>
<evidence type="ECO:0000256" key="3">
    <source>
        <dbReference type="SAM" id="Phobius"/>
    </source>
</evidence>
<proteinExistence type="predicted"/>
<keyword evidence="3" id="KW-0812">Transmembrane</keyword>
<feature type="chain" id="PRO_5047199135" evidence="4">
    <location>
        <begin position="26"/>
        <end position="438"/>
    </location>
</feature>
<reference evidence="5 6" key="1">
    <citation type="submission" date="2021-11" db="EMBL/GenBank/DDBJ databases">
        <authorList>
            <person name="Islam A."/>
            <person name="Islam S."/>
            <person name="Flora M.S."/>
            <person name="Rahman M."/>
            <person name="Ziaur R.M."/>
            <person name="Epstein J.H."/>
            <person name="Hassan M."/>
            <person name="Klassen M."/>
            <person name="Woodard K."/>
            <person name="Webb A."/>
            <person name="Webby R.J."/>
            <person name="El Zowalaty M.E."/>
        </authorList>
    </citation>
    <scope>NUCLEOTIDE SEQUENCE [LARGE SCALE GENOMIC DNA]</scope>
    <source>
        <strain evidence="5">Pbs1</strain>
    </source>
</reference>
<evidence type="ECO:0000256" key="4">
    <source>
        <dbReference type="SAM" id="SignalP"/>
    </source>
</evidence>
<organism evidence="5 6">
    <name type="scientific">Peronospora belbahrii</name>
    <dbReference type="NCBI Taxonomy" id="622444"/>
    <lineage>
        <taxon>Eukaryota</taxon>
        <taxon>Sar</taxon>
        <taxon>Stramenopiles</taxon>
        <taxon>Oomycota</taxon>
        <taxon>Peronosporomycetes</taxon>
        <taxon>Peronosporales</taxon>
        <taxon>Peronosporaceae</taxon>
        <taxon>Peronospora</taxon>
    </lineage>
</organism>
<keyword evidence="3" id="KW-0472">Membrane</keyword>
<evidence type="ECO:0000313" key="5">
    <source>
        <dbReference type="EMBL" id="CAH0518539.1"/>
    </source>
</evidence>
<gene>
    <name evidence="5" type="ORF">PBS001_LOCUS5105</name>
</gene>
<dbReference type="Proteomes" id="UP001158986">
    <property type="component" value="Unassembled WGS sequence"/>
</dbReference>
<evidence type="ECO:0000313" key="6">
    <source>
        <dbReference type="Proteomes" id="UP001158986"/>
    </source>
</evidence>